<dbReference type="Gene3D" id="3.40.50.150">
    <property type="entry name" value="Vaccinia Virus protein VP39"/>
    <property type="match status" value="1"/>
</dbReference>
<evidence type="ECO:0000256" key="1">
    <source>
        <dbReference type="ARBA" id="ARBA00022747"/>
    </source>
</evidence>
<dbReference type="GO" id="GO:0003677">
    <property type="term" value="F:DNA binding"/>
    <property type="evidence" value="ECO:0007669"/>
    <property type="project" value="InterPro"/>
</dbReference>
<accession>F1TD15</accession>
<gene>
    <name evidence="4" type="ORF">Cpap_2286</name>
</gene>
<feature type="domain" description="Type I restriction enzyme R protein N-terminal" evidence="3">
    <location>
        <begin position="36"/>
        <end position="152"/>
    </location>
</feature>
<reference evidence="4" key="1">
    <citation type="submission" date="2009-07" db="EMBL/GenBank/DDBJ databases">
        <authorList>
            <consortium name="US DOE Joint Genome Institute (JGI-PGF)"/>
            <person name="Lucas S."/>
            <person name="Copeland A."/>
            <person name="Lapidus A."/>
            <person name="Glavina del Rio T."/>
            <person name="Tice H."/>
            <person name="Bruce D."/>
            <person name="Goodwin L."/>
            <person name="Pitluck S."/>
            <person name="Larimer F."/>
            <person name="Land M.L."/>
            <person name="Mouttaki H."/>
            <person name="He Z."/>
            <person name="Zhou J."/>
            <person name="Hemme C.L."/>
        </authorList>
    </citation>
    <scope>NUCLEOTIDE SEQUENCE</scope>
    <source>
        <strain evidence="4">DSM 2782</strain>
    </source>
</reference>
<dbReference type="CDD" id="cd02440">
    <property type="entry name" value="AdoMet_MTases"/>
    <property type="match status" value="1"/>
</dbReference>
<dbReference type="Proteomes" id="UP000003860">
    <property type="component" value="Unassembled WGS sequence"/>
</dbReference>
<dbReference type="OrthoDB" id="9814572at2"/>
<dbReference type="GO" id="GO:0009307">
    <property type="term" value="P:DNA restriction-modification system"/>
    <property type="evidence" value="ECO:0007669"/>
    <property type="project" value="UniProtKB-KW"/>
</dbReference>
<organism evidence="4 5">
    <name type="scientific">Ruminiclostridium papyrosolvens DSM 2782</name>
    <dbReference type="NCBI Taxonomy" id="588581"/>
    <lineage>
        <taxon>Bacteria</taxon>
        <taxon>Bacillati</taxon>
        <taxon>Bacillota</taxon>
        <taxon>Clostridia</taxon>
        <taxon>Eubacteriales</taxon>
        <taxon>Oscillospiraceae</taxon>
        <taxon>Ruminiclostridium</taxon>
    </lineage>
</organism>
<evidence type="ECO:0000259" key="2">
    <source>
        <dbReference type="Pfam" id="PF02384"/>
    </source>
</evidence>
<feature type="domain" description="DNA methylase adenine-specific" evidence="2">
    <location>
        <begin position="290"/>
        <end position="623"/>
    </location>
</feature>
<proteinExistence type="predicted"/>
<dbReference type="AlphaFoldDB" id="F1TD15"/>
<protein>
    <submittedName>
        <fullName evidence="4">N-6 DNA methylase</fullName>
    </submittedName>
</protein>
<comment type="caution">
    <text evidence="4">The sequence shown here is derived from an EMBL/GenBank/DDBJ whole genome shotgun (WGS) entry which is preliminary data.</text>
</comment>
<dbReference type="Pfam" id="PF13588">
    <property type="entry name" value="HSDR_N_2"/>
    <property type="match status" value="1"/>
</dbReference>
<evidence type="ECO:0000313" key="5">
    <source>
        <dbReference type="Proteomes" id="UP000003860"/>
    </source>
</evidence>
<dbReference type="GO" id="GO:0008170">
    <property type="term" value="F:N-methyltransferase activity"/>
    <property type="evidence" value="ECO:0007669"/>
    <property type="project" value="InterPro"/>
</dbReference>
<dbReference type="InterPro" id="IPR002052">
    <property type="entry name" value="DNA_methylase_N6_adenine_CS"/>
</dbReference>
<evidence type="ECO:0000259" key="3">
    <source>
        <dbReference type="Pfam" id="PF13588"/>
    </source>
</evidence>
<keyword evidence="1" id="KW-0680">Restriction system</keyword>
<reference evidence="4" key="2">
    <citation type="submission" date="2011-01" db="EMBL/GenBank/DDBJ databases">
        <title>The Non-contiguous Finished genome of Clostridium papyrosolvens.</title>
        <authorList>
            <person name="Lucas S."/>
            <person name="Copeland A."/>
            <person name="Lapidus A."/>
            <person name="Cheng J.-F."/>
            <person name="Goodwin L."/>
            <person name="Pitluck S."/>
            <person name="Misra M."/>
            <person name="Chertkov O."/>
            <person name="Detter J.C."/>
            <person name="Han C."/>
            <person name="Tapia R."/>
            <person name="Land M."/>
            <person name="Hauser L."/>
            <person name="Kyrpides N."/>
            <person name="Ivanova N."/>
            <person name="Pagani I."/>
            <person name="Mouttaki H."/>
            <person name="He Z."/>
            <person name="Zhou J."/>
            <person name="Hemme C.L."/>
            <person name="Woyke T."/>
        </authorList>
    </citation>
    <scope>NUCLEOTIDE SEQUENCE [LARGE SCALE GENOMIC DNA]</scope>
    <source>
        <strain evidence="4">DSM 2782</strain>
    </source>
</reference>
<sequence>MDILEQGLAKGLIKFDDDRKNVLYIHQNKRYRYTDPEEHVRVKTYLELILNYGYHPARIVLEAIVPLRTPSNLADIVVYNDDSRKDPYIVVECKQEEITDAEFIQAIEQGFGNTNSLRAKFLWVTSGIKSAYFNVSDFKPMEREANKIADIPVFGSSELLVAKYIKGGKDGFELEKVSEQDLTRIFRQAHDALWAGGKRNPSEAFDELDKVIFCKLWDERTLRKNGEPYNFQVFTGEATDKLLQRIKSIYNKGKAKDPEVFRDDIRLNAKELETVVGYLAKVNLTATDLDSKGKAFETFMGSFFRGEFGQYFTPRNIVKFIVESLPITNESVVLDTSCGSGGFLLYALDKVRNIADQKAEEGYFSKDSKEHWNFWHDFAEKRLYGVEISESIARTAKMNMIIHDDGHTNVVAFDGLEGIDKLSETTKNPGFKKNRFDFIITNPPFGSTIKYSEHRYIEDFELGCKSIDWIEAKLKNVDLNSPRDNQSSEILFIERCHQYLHDGGILAIVIPDGILTNSSMQYVRDWIEEKYRIIAVVSMPQTAFTANGAGVKSSVLFLYKLSEKDTATIRAIKKSLQDKTFDKPEYGAAITALEQEKQTILKRGDVTKQEMEEAFVSHIEALRAQGNHTKDIERQLTKGHKEKVKEYEKSESFQSWKKETTEEFNERISNIKENLSDEYTGLVKDKLNNYPIFMAIAEDIGYDATGRETGNNELVPIAKELYKFIQAIINGTDSFFA</sequence>
<dbReference type="PROSITE" id="PS00092">
    <property type="entry name" value="N6_MTASE"/>
    <property type="match status" value="1"/>
</dbReference>
<dbReference type="PANTHER" id="PTHR42998">
    <property type="entry name" value="TYPE I RESTRICTION ENZYME HINDVIIP M PROTEIN-RELATED"/>
    <property type="match status" value="1"/>
</dbReference>
<keyword evidence="5" id="KW-1185">Reference proteome</keyword>
<dbReference type="RefSeq" id="WP_004619285.1">
    <property type="nucleotide sequence ID" value="NZ_ACXX02000006.1"/>
</dbReference>
<evidence type="ECO:0000313" key="4">
    <source>
        <dbReference type="EMBL" id="EGD47882.1"/>
    </source>
</evidence>
<keyword evidence="4" id="KW-0808">Transferase</keyword>
<dbReference type="InterPro" id="IPR052916">
    <property type="entry name" value="Type-I_RE_MTase_Subunit"/>
</dbReference>
<dbReference type="InterPro" id="IPR029464">
    <property type="entry name" value="HSDR_N"/>
</dbReference>
<dbReference type="InterPro" id="IPR029063">
    <property type="entry name" value="SAM-dependent_MTases_sf"/>
</dbReference>
<dbReference type="SUPFAM" id="SSF53335">
    <property type="entry name" value="S-adenosyl-L-methionine-dependent methyltransferases"/>
    <property type="match status" value="1"/>
</dbReference>
<dbReference type="PANTHER" id="PTHR42998:SF1">
    <property type="entry name" value="TYPE I RESTRICTION ENZYME HINDI METHYLASE SUBUNIT"/>
    <property type="match status" value="1"/>
</dbReference>
<dbReference type="EMBL" id="ACXX02000006">
    <property type="protein sequence ID" value="EGD47882.1"/>
    <property type="molecule type" value="Genomic_DNA"/>
</dbReference>
<keyword evidence="4" id="KW-0489">Methyltransferase</keyword>
<dbReference type="GO" id="GO:0032259">
    <property type="term" value="P:methylation"/>
    <property type="evidence" value="ECO:0007669"/>
    <property type="project" value="UniProtKB-KW"/>
</dbReference>
<dbReference type="eggNOG" id="COG0286">
    <property type="taxonomic scope" value="Bacteria"/>
</dbReference>
<dbReference type="InterPro" id="IPR003356">
    <property type="entry name" value="DNA_methylase_A-5"/>
</dbReference>
<name>F1TD15_9FIRM</name>
<dbReference type="PRINTS" id="PR00507">
    <property type="entry name" value="N12N6MTFRASE"/>
</dbReference>
<dbReference type="STRING" id="588581.Cpap_2286"/>
<dbReference type="Pfam" id="PF02384">
    <property type="entry name" value="N6_Mtase"/>
    <property type="match status" value="1"/>
</dbReference>